<evidence type="ECO:0000313" key="2">
    <source>
        <dbReference type="Proteomes" id="UP000824782"/>
    </source>
</evidence>
<dbReference type="Proteomes" id="UP000824782">
    <property type="component" value="Unassembled WGS sequence"/>
</dbReference>
<evidence type="ECO:0008006" key="3">
    <source>
        <dbReference type="Google" id="ProtNLM"/>
    </source>
</evidence>
<sequence length="97" mass="10743">MGSSPLCASVYPSRGVGVRNSATCFCSCLRLWTCLCLRVLGFVPVTRKIHPALWWALVKSGGLMASKHNEVELHLTCKHGQPSRKRSLTRLCARGCW</sequence>
<evidence type="ECO:0000313" key="1">
    <source>
        <dbReference type="EMBL" id="KAG8563460.1"/>
    </source>
</evidence>
<protein>
    <recommendedName>
        <fullName evidence="3">Secreted protein</fullName>
    </recommendedName>
</protein>
<comment type="caution">
    <text evidence="1">The sequence shown here is derived from an EMBL/GenBank/DDBJ whole genome shotgun (WGS) entry which is preliminary data.</text>
</comment>
<organism evidence="1 2">
    <name type="scientific">Engystomops pustulosus</name>
    <name type="common">Tungara frog</name>
    <name type="synonym">Physalaemus pustulosus</name>
    <dbReference type="NCBI Taxonomy" id="76066"/>
    <lineage>
        <taxon>Eukaryota</taxon>
        <taxon>Metazoa</taxon>
        <taxon>Chordata</taxon>
        <taxon>Craniata</taxon>
        <taxon>Vertebrata</taxon>
        <taxon>Euteleostomi</taxon>
        <taxon>Amphibia</taxon>
        <taxon>Batrachia</taxon>
        <taxon>Anura</taxon>
        <taxon>Neobatrachia</taxon>
        <taxon>Hyloidea</taxon>
        <taxon>Leptodactylidae</taxon>
        <taxon>Leiuperinae</taxon>
        <taxon>Engystomops</taxon>
    </lineage>
</organism>
<gene>
    <name evidence="1" type="ORF">GDO81_016089</name>
</gene>
<dbReference type="EMBL" id="WNYA01000007">
    <property type="protein sequence ID" value="KAG8563460.1"/>
    <property type="molecule type" value="Genomic_DNA"/>
</dbReference>
<reference evidence="1" key="1">
    <citation type="thesis" date="2020" institute="ProQuest LLC" country="789 East Eisenhower Parkway, Ann Arbor, MI, USA">
        <title>Comparative Genomics and Chromosome Evolution.</title>
        <authorList>
            <person name="Mudd A.B."/>
        </authorList>
    </citation>
    <scope>NUCLEOTIDE SEQUENCE</scope>
    <source>
        <strain evidence="1">237g6f4</strain>
        <tissue evidence="1">Blood</tissue>
    </source>
</reference>
<dbReference type="AlphaFoldDB" id="A0AAV7AVA0"/>
<name>A0AAV7AVA0_ENGPU</name>
<keyword evidence="2" id="KW-1185">Reference proteome</keyword>
<proteinExistence type="predicted"/>
<accession>A0AAV7AVA0</accession>